<dbReference type="GO" id="GO:0005737">
    <property type="term" value="C:cytoplasm"/>
    <property type="evidence" value="ECO:0007669"/>
    <property type="project" value="UniProtKB-SubCell"/>
</dbReference>
<proteinExistence type="inferred from homology"/>
<keyword evidence="6 15" id="KW-0378">Hydrolase</keyword>
<evidence type="ECO:0000256" key="15">
    <source>
        <dbReference type="HAMAP-Rule" id="MF_00969"/>
    </source>
</evidence>
<dbReference type="Pfam" id="PF17757">
    <property type="entry name" value="UvrB_inter"/>
    <property type="match status" value="1"/>
</dbReference>
<dbReference type="InterPro" id="IPR027417">
    <property type="entry name" value="P-loop_NTPase"/>
</dbReference>
<evidence type="ECO:0000256" key="13">
    <source>
        <dbReference type="ARBA" id="ARBA00061399"/>
    </source>
</evidence>
<dbReference type="HAMAP" id="MF_00969">
    <property type="entry name" value="TRCF"/>
    <property type="match status" value="1"/>
</dbReference>
<sequence>MNFLTKRSCFPLKGLQQLIYEQKDIRAVLNALDEKEKAQLVTGLTGSSRALFASVVEGASKRPVVFVTHNLYHAQKLYDDLLSLMDVDRLFLYPADELISSELSISSPELRGQRVEALDFLLSGKPGIVIVPVAGLRKMLPPVSLWKHFNISIVEGEEIDPDVLRQKLVTMGYTMSGMVNTPGEFSVRGGIIDIYPITEEFPIRIELFDTEVDSLRFFDVETQRSTTRVEEFRLLPATEIILDQSYYPDIVKRLEKKMTHTLNELKENEDKQALVENLEEDLEMLRSGVKPDMFFKYIGLAYPDPASLFDYFPKNTAILLDEFGRILETEESLEREEAEWQTETLSRMETVRDVQVSHSFKKLLEANHSPKIYLSLFQKQMASMRVSKTTNIVYKQMQQFHGQMNVLKTELESWHKNNYAVVILAPNLERAEKMQQTLTDYDMESTILKKESDVPKYGMVQFVIGTFQNGFELPLAKVAIISETELFNKKIKKVKKRQKLSNAERIQSYSELKVGDYVVHVNHGIARYVGMETLDINGVHKDYLLLVYQGEDKLFIPVDQLDLVQKYVGAEGKSPRLNKLGGAEWKRVKKKVQASVQDIADDLIKLYAEREAEKGYAFSADDEMQREFEEAFPYQETEDQLRSISEIKKDMERPRPMDRLLVGDVGYGKTEVALRAAFKAIMDGKQVAFLVPTTILAQQHFETMKERFQGFPIEIGLLSRFRTKKQQTETLKGMKNGTVDVVVGTHRLLSKDVEYQDLGLLIVDEEQRFGVTHKEKIKQMRSKIDVLTLTATPIPRTLHMSMLGVRDLSVIETPPANRFPVQTYVAEQNNVLVREAIERELARDGQVYYLYNRVESITQKADEISAMVPDARVATAHGQMGESELESVILSFLEGEFDVLVTTTIIETGVDIPNVNTLFVQDADRMGLSQLYQLRGRVGRWNRIAYAYFMYQKDKILREEAEKRLSAIKEFTELGSGFKIAMRDLSIRGAGNILGAQQHGFIDSVGFDLYSQMLKEAIEAKKPKEEQKQIVPVEIDIQADAYIPEYYITDGRQKIEMYKRFRNIETLSELEDLQSDMIDRFGEYPEEVEYLFTMTELKVHALEVGIESVKQEQNKITMLFSESGTAGIRGDIVMQIIGEFGRMVGVGMEGTQLKITINVQNKPLKEWLYQVKSLAEKLRGAMKERASAEN</sequence>
<name>Q9ZIM3_LISMN</name>
<dbReference type="GO" id="GO:0004386">
    <property type="term" value="F:helicase activity"/>
    <property type="evidence" value="ECO:0007669"/>
    <property type="project" value="UniProtKB-KW"/>
</dbReference>
<feature type="coiled-coil region" evidence="16">
    <location>
        <begin position="251"/>
        <end position="288"/>
    </location>
</feature>
<dbReference type="InterPro" id="IPR003711">
    <property type="entry name" value="CarD-like/TRCF_RID"/>
</dbReference>
<dbReference type="Gene3D" id="3.40.50.11180">
    <property type="match status" value="1"/>
</dbReference>
<evidence type="ECO:0000256" key="9">
    <source>
        <dbReference type="ARBA" id="ARBA00022881"/>
    </source>
</evidence>
<evidence type="ECO:0000256" key="10">
    <source>
        <dbReference type="ARBA" id="ARBA00023125"/>
    </source>
</evidence>
<evidence type="ECO:0000256" key="4">
    <source>
        <dbReference type="ARBA" id="ARBA00022763"/>
    </source>
</evidence>
<dbReference type="GO" id="GO:0005524">
    <property type="term" value="F:ATP binding"/>
    <property type="evidence" value="ECO:0007669"/>
    <property type="project" value="UniProtKB-UniRule"/>
</dbReference>
<dbReference type="AlphaFoldDB" id="Q9ZIM3"/>
<dbReference type="InterPro" id="IPR004807">
    <property type="entry name" value="UvrB"/>
</dbReference>
<dbReference type="EC" id="3.6.4.-" evidence="15"/>
<evidence type="ECO:0000313" key="19">
    <source>
        <dbReference type="EMBL" id="AAC98900.1"/>
    </source>
</evidence>
<dbReference type="InterPro" id="IPR041471">
    <property type="entry name" value="UvrB_inter"/>
</dbReference>
<dbReference type="EMBL" id="AF023181">
    <property type="protein sequence ID" value="AAC98900.1"/>
    <property type="molecule type" value="Genomic_DNA"/>
</dbReference>
<dbReference type="SUPFAM" id="SSF141259">
    <property type="entry name" value="CarD-like"/>
    <property type="match status" value="1"/>
</dbReference>
<comment type="function">
    <text evidence="15">Couples transcription and DNA repair by recognizing RNA polymerase (RNAP) stalled at DNA lesions. Mediates ATP-dependent release of RNAP and its truncated transcript from the DNA, and recruitment of nucleotide excision repair machinery to the damaged site.</text>
</comment>
<dbReference type="Pfam" id="PF21132">
    <property type="entry name" value="MFD_D3"/>
    <property type="match status" value="1"/>
</dbReference>
<dbReference type="GO" id="GO:0006355">
    <property type="term" value="P:regulation of DNA-templated transcription"/>
    <property type="evidence" value="ECO:0007669"/>
    <property type="project" value="UniProtKB-UniRule"/>
</dbReference>
<dbReference type="NCBIfam" id="TIGR00580">
    <property type="entry name" value="mfd"/>
    <property type="match status" value="1"/>
</dbReference>
<dbReference type="PROSITE" id="PS51192">
    <property type="entry name" value="HELICASE_ATP_BIND_1"/>
    <property type="match status" value="1"/>
</dbReference>
<dbReference type="GO" id="GO:0016887">
    <property type="term" value="F:ATP hydrolysis activity"/>
    <property type="evidence" value="ECO:0007669"/>
    <property type="project" value="InterPro"/>
</dbReference>
<dbReference type="SMART" id="SM01058">
    <property type="entry name" value="CarD_TRCF"/>
    <property type="match status" value="1"/>
</dbReference>
<evidence type="ECO:0000259" key="17">
    <source>
        <dbReference type="PROSITE" id="PS51192"/>
    </source>
</evidence>
<evidence type="ECO:0000256" key="3">
    <source>
        <dbReference type="ARBA" id="ARBA00022741"/>
    </source>
</evidence>
<dbReference type="InterPro" id="IPR048635">
    <property type="entry name" value="MFD_D3"/>
</dbReference>
<evidence type="ECO:0000256" key="11">
    <source>
        <dbReference type="ARBA" id="ARBA00023204"/>
    </source>
</evidence>
<keyword evidence="7" id="KW-0347">Helicase</keyword>
<dbReference type="SUPFAM" id="SSF143517">
    <property type="entry name" value="TRCF domain-like"/>
    <property type="match status" value="1"/>
</dbReference>
<evidence type="ECO:0000256" key="5">
    <source>
        <dbReference type="ARBA" id="ARBA00022769"/>
    </source>
</evidence>
<dbReference type="GO" id="GO:0000716">
    <property type="term" value="P:transcription-coupled nucleotide-excision repair, DNA damage recognition"/>
    <property type="evidence" value="ECO:0007669"/>
    <property type="project" value="UniProtKB-UniRule"/>
</dbReference>
<keyword evidence="4 15" id="KW-0227">DNA damage</keyword>
<comment type="similarity">
    <text evidence="12 15">In the N-terminal section; belongs to the UvrB family.</text>
</comment>
<organism evidence="19">
    <name type="scientific">Listeria monocytogenes</name>
    <dbReference type="NCBI Taxonomy" id="1639"/>
    <lineage>
        <taxon>Bacteria</taxon>
        <taxon>Bacillati</taxon>
        <taxon>Bacillota</taxon>
        <taxon>Bacilli</taxon>
        <taxon>Bacillales</taxon>
        <taxon>Listeriaceae</taxon>
        <taxon>Listeria</taxon>
    </lineage>
</organism>
<dbReference type="InterPro" id="IPR036101">
    <property type="entry name" value="CarD-like/TRCF_RID_sf"/>
</dbReference>
<dbReference type="PANTHER" id="PTHR24029:SF1">
    <property type="entry name" value="TRANSCRIPTION-REPAIR-COUPLING FACTOR"/>
    <property type="match status" value="1"/>
</dbReference>
<dbReference type="Gene3D" id="3.90.1150.50">
    <property type="entry name" value="Transcription-repair-coupling factor, D7 domain"/>
    <property type="match status" value="1"/>
</dbReference>
<dbReference type="GO" id="GO:0003684">
    <property type="term" value="F:damaged DNA binding"/>
    <property type="evidence" value="ECO:0007669"/>
    <property type="project" value="InterPro"/>
</dbReference>
<dbReference type="SUPFAM" id="SSF52540">
    <property type="entry name" value="P-loop containing nucleoside triphosphate hydrolases"/>
    <property type="match status" value="4"/>
</dbReference>
<evidence type="ECO:0000256" key="16">
    <source>
        <dbReference type="SAM" id="Coils"/>
    </source>
</evidence>
<keyword evidence="5" id="KW-0228">DNA excision</keyword>
<evidence type="ECO:0000256" key="8">
    <source>
        <dbReference type="ARBA" id="ARBA00022840"/>
    </source>
</evidence>
<protein>
    <recommendedName>
        <fullName evidence="14 15">Transcription-repair-coupling factor</fullName>
        <shortName evidence="15">TRCF</shortName>
        <ecNumber evidence="15">3.6.4.-</ecNumber>
    </recommendedName>
</protein>
<dbReference type="InterPro" id="IPR004576">
    <property type="entry name" value="Mfd"/>
</dbReference>
<reference evidence="19" key="1">
    <citation type="submission" date="1997-09" db="EMBL/GenBank/DDBJ databases">
        <authorList>
            <person name="Zheng W."/>
            <person name="Kathariou S."/>
        </authorList>
    </citation>
    <scope>NUCLEOTIDE SEQUENCE</scope>
    <source>
        <strain evidence="19">4b1</strain>
    </source>
</reference>
<feature type="domain" description="Helicase ATP-binding" evidence="17">
    <location>
        <begin position="650"/>
        <end position="811"/>
    </location>
</feature>
<keyword evidence="8 15" id="KW-0067">ATP-binding</keyword>
<dbReference type="SMART" id="SM00490">
    <property type="entry name" value="HELICc"/>
    <property type="match status" value="1"/>
</dbReference>
<keyword evidence="2 15" id="KW-0963">Cytoplasm</keyword>
<comment type="similarity">
    <text evidence="13 15">In the C-terminal section; belongs to the helicase family. RecG subfamily.</text>
</comment>
<dbReference type="InterPro" id="IPR001650">
    <property type="entry name" value="Helicase_C-like"/>
</dbReference>
<dbReference type="FunFam" id="3.40.50.300:FF:000546">
    <property type="entry name" value="Transcription-repair-coupling factor"/>
    <property type="match status" value="1"/>
</dbReference>
<gene>
    <name evidence="19" type="primary">mfdL</name>
    <name evidence="15" type="synonym">mfd</name>
</gene>
<dbReference type="InterPro" id="IPR014001">
    <property type="entry name" value="Helicase_ATP-bd"/>
</dbReference>
<keyword evidence="9" id="KW-0267">Excision nuclease</keyword>
<keyword evidence="10 15" id="KW-0238">DNA-binding</keyword>
<accession>Q9ZIM3</accession>
<dbReference type="SMART" id="SM00982">
    <property type="entry name" value="TRCF"/>
    <property type="match status" value="1"/>
</dbReference>
<dbReference type="SMART" id="SM00487">
    <property type="entry name" value="DEXDc"/>
    <property type="match status" value="1"/>
</dbReference>
<dbReference type="Gene3D" id="3.30.2060.10">
    <property type="entry name" value="Penicillin-binding protein 1b domain"/>
    <property type="match status" value="1"/>
</dbReference>
<keyword evidence="11 15" id="KW-0234">DNA repair</keyword>
<comment type="subcellular location">
    <subcellularLocation>
        <location evidence="1 15">Cytoplasm</location>
    </subcellularLocation>
</comment>
<keyword evidence="16" id="KW-0175">Coiled coil</keyword>
<dbReference type="Gene3D" id="3.40.50.300">
    <property type="entry name" value="P-loop containing nucleotide triphosphate hydrolases"/>
    <property type="match status" value="2"/>
</dbReference>
<dbReference type="Pfam" id="PF00270">
    <property type="entry name" value="DEAD"/>
    <property type="match status" value="1"/>
</dbReference>
<dbReference type="InterPro" id="IPR005118">
    <property type="entry name" value="TRCF_C"/>
</dbReference>
<evidence type="ECO:0000256" key="7">
    <source>
        <dbReference type="ARBA" id="ARBA00022806"/>
    </source>
</evidence>
<feature type="domain" description="Helicase C-terminal" evidence="18">
    <location>
        <begin position="832"/>
        <end position="986"/>
    </location>
</feature>
<keyword evidence="3 15" id="KW-0547">Nucleotide-binding</keyword>
<evidence type="ECO:0000256" key="1">
    <source>
        <dbReference type="ARBA" id="ARBA00004496"/>
    </source>
</evidence>
<dbReference type="PROSITE" id="PS51194">
    <property type="entry name" value="HELICASE_CTER"/>
    <property type="match status" value="1"/>
</dbReference>
<dbReference type="Pfam" id="PF02559">
    <property type="entry name" value="CarD_TRCF_RID"/>
    <property type="match status" value="1"/>
</dbReference>
<dbReference type="InterPro" id="IPR037235">
    <property type="entry name" value="TRCF-like_C_D7"/>
</dbReference>
<dbReference type="Gene3D" id="2.40.10.170">
    <property type="match status" value="1"/>
</dbReference>
<evidence type="ECO:0000256" key="14">
    <source>
        <dbReference type="ARBA" id="ARBA00070128"/>
    </source>
</evidence>
<evidence type="ECO:0000259" key="18">
    <source>
        <dbReference type="PROSITE" id="PS51194"/>
    </source>
</evidence>
<dbReference type="Pfam" id="PF00271">
    <property type="entry name" value="Helicase_C"/>
    <property type="match status" value="1"/>
</dbReference>
<evidence type="ECO:0000256" key="6">
    <source>
        <dbReference type="ARBA" id="ARBA00022801"/>
    </source>
</evidence>
<dbReference type="InterPro" id="IPR011545">
    <property type="entry name" value="DEAD/DEAH_box_helicase_dom"/>
</dbReference>
<dbReference type="GO" id="GO:0009380">
    <property type="term" value="C:excinuclease repair complex"/>
    <property type="evidence" value="ECO:0007669"/>
    <property type="project" value="InterPro"/>
</dbReference>
<evidence type="ECO:0000256" key="2">
    <source>
        <dbReference type="ARBA" id="ARBA00022490"/>
    </source>
</evidence>
<evidence type="ECO:0000256" key="12">
    <source>
        <dbReference type="ARBA" id="ARBA00061104"/>
    </source>
</evidence>
<dbReference type="PANTHER" id="PTHR24029">
    <property type="entry name" value="UVRABC SYSTEM PROTEIN B"/>
    <property type="match status" value="1"/>
</dbReference>
<dbReference type="CDD" id="cd17991">
    <property type="entry name" value="DEXHc_TRCF"/>
    <property type="match status" value="1"/>
</dbReference>
<dbReference type="Pfam" id="PF03461">
    <property type="entry name" value="TRCF"/>
    <property type="match status" value="1"/>
</dbReference>